<comment type="caution">
    <text evidence="3">The sequence shown here is derived from an EMBL/GenBank/DDBJ whole genome shotgun (WGS) entry which is preliminary data.</text>
</comment>
<evidence type="ECO:0000313" key="4">
    <source>
        <dbReference type="Proteomes" id="UP000813462"/>
    </source>
</evidence>
<proteinExistence type="predicted"/>
<dbReference type="GO" id="GO:0010088">
    <property type="term" value="P:phloem development"/>
    <property type="evidence" value="ECO:0007669"/>
    <property type="project" value="InterPro"/>
</dbReference>
<evidence type="ECO:0000259" key="2">
    <source>
        <dbReference type="Pfam" id="PF14577"/>
    </source>
</evidence>
<feature type="domain" description="Sieve element occlusion N-terminal" evidence="1">
    <location>
        <begin position="20"/>
        <end position="276"/>
    </location>
</feature>
<name>A0A978V9E9_ZIZJJ</name>
<feature type="domain" description="Sieve element occlusion C-terminal" evidence="2">
    <location>
        <begin position="534"/>
        <end position="659"/>
    </location>
</feature>
<dbReference type="Pfam" id="PF14576">
    <property type="entry name" value="SEO_N"/>
    <property type="match status" value="1"/>
</dbReference>
<dbReference type="InterPro" id="IPR039299">
    <property type="entry name" value="SEOA"/>
</dbReference>
<evidence type="ECO:0000313" key="3">
    <source>
        <dbReference type="EMBL" id="KAH7524534.1"/>
    </source>
</evidence>
<evidence type="ECO:0008006" key="5">
    <source>
        <dbReference type="Google" id="ProtNLM"/>
    </source>
</evidence>
<dbReference type="PANTHER" id="PTHR33232:SF18">
    <property type="entry name" value="PROTEIN SIEVE ELEMENT OCCLUSION B-LIKE"/>
    <property type="match status" value="1"/>
</dbReference>
<dbReference type="EMBL" id="JAEACU010000006">
    <property type="protein sequence ID" value="KAH7524534.1"/>
    <property type="molecule type" value="Genomic_DNA"/>
</dbReference>
<dbReference type="InterPro" id="IPR027942">
    <property type="entry name" value="SEO_N"/>
</dbReference>
<dbReference type="Pfam" id="PF14577">
    <property type="entry name" value="SEO_C"/>
    <property type="match status" value="2"/>
</dbReference>
<feature type="domain" description="Sieve element occlusion C-terminal" evidence="2">
    <location>
        <begin position="462"/>
        <end position="505"/>
    </location>
</feature>
<protein>
    <recommendedName>
        <fullName evidence="5">Protein SIEVE ELEMENT OCCLUSION B-like</fullName>
    </recommendedName>
</protein>
<evidence type="ECO:0000259" key="1">
    <source>
        <dbReference type="Pfam" id="PF14576"/>
    </source>
</evidence>
<dbReference type="Proteomes" id="UP000813462">
    <property type="component" value="Unassembled WGS sequence"/>
</dbReference>
<dbReference type="AlphaFoldDB" id="A0A978V9E9"/>
<dbReference type="InterPro" id="IPR027944">
    <property type="entry name" value="SEO_C"/>
</dbReference>
<organism evidence="3 4">
    <name type="scientific">Ziziphus jujuba var. spinosa</name>
    <dbReference type="NCBI Taxonomy" id="714518"/>
    <lineage>
        <taxon>Eukaryota</taxon>
        <taxon>Viridiplantae</taxon>
        <taxon>Streptophyta</taxon>
        <taxon>Embryophyta</taxon>
        <taxon>Tracheophyta</taxon>
        <taxon>Spermatophyta</taxon>
        <taxon>Magnoliopsida</taxon>
        <taxon>eudicotyledons</taxon>
        <taxon>Gunneridae</taxon>
        <taxon>Pentapetalae</taxon>
        <taxon>rosids</taxon>
        <taxon>fabids</taxon>
        <taxon>Rosales</taxon>
        <taxon>Rhamnaceae</taxon>
        <taxon>Paliureae</taxon>
        <taxon>Ziziphus</taxon>
    </lineage>
</organism>
<accession>A0A978V9E9</accession>
<sequence length="683" mass="78559">MVVISSAKPTKLALQFIFDEKVYATLIATGEKKLEVEYLLDLVDNILLTVTDVQREEHEFEFRHPGSTFKSPSSTLKKISCELQMDQGDEVNIEKTVVAIVNLLSSYSLDAKLVLSLAALATEFGDFWRLRKDLTHKSSLPKEFCLSMAILKFESGYLVEPKKQPVVDELNNLIMLILEVTKSISELEKLRNNYTSANVPGLLPTIQKHVYGTIASIVACAAQIAFLKTNEGQTQNLSQWTEYLASVHEDLEKHRRICEQQKQIEVYWKLVSILRNPYHESSHEVVDILKMLISTENDPHLLHINDGSTTVDDDFVIKLVNQGVSIDVLSKKDVLLLISSLDISNVDIKNLQKIYEGIKGYKHYKMVWIPVVEQWTPERLDLFIQLRDQMPWYTVQMFSSPVAGIKFIKEEWHFNGQPVVVLLNQQGEVENPNALPLIRLRGMDAFPFAKAAEDAIRNLDNWLHLVANHIHLSMQSWIEKEKYIFFYGGTDQHWIKKLQGYIKSIDLGKFLNDGEDEGNNTIESVEVGESEIRFWTNIESLQFIKEDDETRRVLQRLISNKTENGWAVLVKGSTVIISDQSSKISRALKKLVIKLQSEEENNFHEENFETIFKEYHKQVAGMFSHSCQINIPSSAANIIPKNMKCLECGQVMETFISFRWQQKFDHQHTKFICRLCQDQTKEF</sequence>
<reference evidence="3" key="1">
    <citation type="journal article" date="2021" name="Front. Plant Sci.">
        <title>Chromosome-Scale Genome Assembly for Chinese Sour Jujube and Insights Into Its Genome Evolution and Domestication Signature.</title>
        <authorList>
            <person name="Shen L.-Y."/>
            <person name="Luo H."/>
            <person name="Wang X.-L."/>
            <person name="Wang X.-M."/>
            <person name="Qiu X.-J."/>
            <person name="Liu H."/>
            <person name="Zhou S.-S."/>
            <person name="Jia K.-H."/>
            <person name="Nie S."/>
            <person name="Bao Y.-T."/>
            <person name="Zhang R.-G."/>
            <person name="Yun Q.-Z."/>
            <person name="Chai Y.-H."/>
            <person name="Lu J.-Y."/>
            <person name="Li Y."/>
            <person name="Zhao S.-W."/>
            <person name="Mao J.-F."/>
            <person name="Jia S.-G."/>
            <person name="Mao Y.-M."/>
        </authorList>
    </citation>
    <scope>NUCLEOTIDE SEQUENCE</scope>
    <source>
        <strain evidence="3">AT0</strain>
        <tissue evidence="3">Leaf</tissue>
    </source>
</reference>
<dbReference type="PANTHER" id="PTHR33232">
    <property type="entry name" value="PROTEIN SIEVE ELEMENT OCCLUSION B-LIKE"/>
    <property type="match status" value="1"/>
</dbReference>
<gene>
    <name evidence="3" type="ORF">FEM48_Zijuj06G0129700</name>
</gene>